<dbReference type="Proteomes" id="UP000217784">
    <property type="component" value="Unassembled WGS sequence"/>
</dbReference>
<dbReference type="InterPro" id="IPR027417">
    <property type="entry name" value="P-loop_NTPase"/>
</dbReference>
<evidence type="ECO:0000313" key="2">
    <source>
        <dbReference type="EMBL" id="PAV03619.1"/>
    </source>
</evidence>
<dbReference type="AlphaFoldDB" id="A0A2A2H2J9"/>
<feature type="domain" description="ATPase" evidence="1">
    <location>
        <begin position="15"/>
        <end position="260"/>
    </location>
</feature>
<dbReference type="RefSeq" id="WP_069583909.1">
    <property type="nucleotide sequence ID" value="NZ_LMVM01000037.1"/>
</dbReference>
<dbReference type="GO" id="GO:0005524">
    <property type="term" value="F:ATP binding"/>
    <property type="evidence" value="ECO:0007669"/>
    <property type="project" value="InterPro"/>
</dbReference>
<dbReference type="InterPro" id="IPR011579">
    <property type="entry name" value="ATPase_dom"/>
</dbReference>
<evidence type="ECO:0000259" key="1">
    <source>
        <dbReference type="Pfam" id="PF01637"/>
    </source>
</evidence>
<dbReference type="Gene3D" id="3.40.50.300">
    <property type="entry name" value="P-loop containing nucleotide triphosphate hydrolases"/>
    <property type="match status" value="1"/>
</dbReference>
<dbReference type="PANTHER" id="PTHR34301">
    <property type="entry name" value="DNA-BINDING PROTEIN-RELATED"/>
    <property type="match status" value="1"/>
</dbReference>
<dbReference type="OrthoDB" id="132045at2157"/>
<accession>A0A2A2H2J9</accession>
<comment type="caution">
    <text evidence="2">The sequence shown here is derived from an EMBL/GenBank/DDBJ whole genome shotgun (WGS) entry which is preliminary data.</text>
</comment>
<dbReference type="SUPFAM" id="SSF52540">
    <property type="entry name" value="P-loop containing nucleoside triphosphate hydrolases"/>
    <property type="match status" value="1"/>
</dbReference>
<protein>
    <submittedName>
        <fullName evidence="2">ATPase</fullName>
    </submittedName>
</protein>
<gene>
    <name evidence="2" type="ORF">ASJ80_01205</name>
</gene>
<dbReference type="PANTHER" id="PTHR34301:SF8">
    <property type="entry name" value="ATPASE DOMAIN-CONTAINING PROTEIN"/>
    <property type="match status" value="1"/>
</dbReference>
<organism evidence="2 3">
    <name type="scientific">Methanobacterium bryantii</name>
    <dbReference type="NCBI Taxonomy" id="2161"/>
    <lineage>
        <taxon>Archaea</taxon>
        <taxon>Methanobacteriati</taxon>
        <taxon>Methanobacteriota</taxon>
        <taxon>Methanomada group</taxon>
        <taxon>Methanobacteria</taxon>
        <taxon>Methanobacteriales</taxon>
        <taxon>Methanobacteriaceae</taxon>
        <taxon>Methanobacterium</taxon>
    </lineage>
</organism>
<proteinExistence type="predicted"/>
<evidence type="ECO:0000313" key="3">
    <source>
        <dbReference type="Proteomes" id="UP000217784"/>
    </source>
</evidence>
<reference evidence="2 3" key="1">
    <citation type="journal article" date="2017" name="BMC Genomics">
        <title>Genomic analysis of methanogenic archaea reveals a shift towards energy conservation.</title>
        <authorList>
            <person name="Gilmore S.P."/>
            <person name="Henske J.K."/>
            <person name="Sexton J.A."/>
            <person name="Solomon K.V."/>
            <person name="Seppala S."/>
            <person name="Yoo J.I."/>
            <person name="Huyett L.M."/>
            <person name="Pressman A."/>
            <person name="Cogan J.Z."/>
            <person name="Kivenson V."/>
            <person name="Peng X."/>
            <person name="Tan Y."/>
            <person name="Valentine D.L."/>
            <person name="O'Malley M.A."/>
        </authorList>
    </citation>
    <scope>NUCLEOTIDE SEQUENCE [LARGE SCALE GENOMIC DNA]</scope>
    <source>
        <strain evidence="2 3">M.o.H.</strain>
    </source>
</reference>
<sequence length="382" mass="43519">MNPFRKRTGIFPSYFTGRKDELNELREIYESTRAGAAGHILIYGPKGIGKTCLLIKFEEQLNNVEGVYTVRIPLVEGNFNDIYSLIIDKCADALKISEGHFWDNITSLGVNIPLAGGFTVSREIPATSPSVALEKILKTIYLELKGENPVLILLFDDLQRIISDNGPSRVLSILQNALVELNIQGMNIMFVATGAHDIFSQIQDHLDSAVRIFEPYELKLLSKEELKEAVVIPAENEGIKFEEDVIDLIYELSEGIPYYMQVIAYNCFAGAVNGIVRTSEFKLSFKRSLNLLAQREFRGMYEKATHEERRILGLMAESDKEVLSYKEIKKGLNLKSEPSFWLKTMLDKNLIIKKERGKYHLRDKIFKEYLRALKPYSENGTY</sequence>
<dbReference type="EMBL" id="LMVM01000037">
    <property type="protein sequence ID" value="PAV03619.1"/>
    <property type="molecule type" value="Genomic_DNA"/>
</dbReference>
<keyword evidence="3" id="KW-1185">Reference proteome</keyword>
<dbReference type="Pfam" id="PF01637">
    <property type="entry name" value="ATPase_2"/>
    <property type="match status" value="1"/>
</dbReference>
<name>A0A2A2H2J9_METBR</name>